<evidence type="ECO:0000313" key="1">
    <source>
        <dbReference type="Proteomes" id="UP000887562"/>
    </source>
</evidence>
<name>A0A915EUI7_9CEST</name>
<sequence>MLSKVNTSLFSIARKHPTTKAFDSGLEEEVYCIVFGCENSTIAKRRKDESKLPASTSNEFVELINSSTDDVKMHPTAFKDGEIERRFV</sequence>
<proteinExistence type="predicted"/>
<reference evidence="2" key="1">
    <citation type="submission" date="2022-11" db="UniProtKB">
        <authorList>
            <consortium name="WormBaseParasite"/>
        </authorList>
    </citation>
    <scope>IDENTIFICATION</scope>
</reference>
<dbReference type="AlphaFoldDB" id="A0A915EUI7"/>
<dbReference type="WBParaSite" id="maker-E.canG7_contigs_4744-snap-gene-1.13-mRNA-1">
    <property type="protein sequence ID" value="maker-E.canG7_contigs_4744-snap-gene-1.13-mRNA-1"/>
    <property type="gene ID" value="EcG7_01733"/>
</dbReference>
<dbReference type="Proteomes" id="UP000887562">
    <property type="component" value="Unplaced"/>
</dbReference>
<evidence type="ECO:0000313" key="2">
    <source>
        <dbReference type="WBParaSite" id="maker-E.canG7_contigs_4744-snap-gene-1.13-mRNA-1"/>
    </source>
</evidence>
<protein>
    <submittedName>
        <fullName evidence="2">Uncharacterized protein</fullName>
    </submittedName>
</protein>
<accession>A0A915EUI7</accession>
<keyword evidence="1" id="KW-1185">Reference proteome</keyword>
<organism evidence="1 2">
    <name type="scientific">Echinococcus canadensis</name>
    <dbReference type="NCBI Taxonomy" id="519352"/>
    <lineage>
        <taxon>Eukaryota</taxon>
        <taxon>Metazoa</taxon>
        <taxon>Spiralia</taxon>
        <taxon>Lophotrochozoa</taxon>
        <taxon>Platyhelminthes</taxon>
        <taxon>Cestoda</taxon>
        <taxon>Eucestoda</taxon>
        <taxon>Cyclophyllidea</taxon>
        <taxon>Taeniidae</taxon>
        <taxon>Echinococcus</taxon>
        <taxon>Echinococcus canadensis group</taxon>
    </lineage>
</organism>